<proteinExistence type="inferred from homology"/>
<dbReference type="SUPFAM" id="SSF50978">
    <property type="entry name" value="WD40 repeat-like"/>
    <property type="match status" value="1"/>
</dbReference>
<keyword evidence="9" id="KW-1185">Reference proteome</keyword>
<feature type="repeat" description="WD" evidence="5">
    <location>
        <begin position="184"/>
        <end position="226"/>
    </location>
</feature>
<dbReference type="PROSITE" id="PS50294">
    <property type="entry name" value="WD_REPEATS_REGION"/>
    <property type="match status" value="1"/>
</dbReference>
<feature type="domain" description="WDR59/RTC1-like RING zinc finger" evidence="7">
    <location>
        <begin position="639"/>
        <end position="688"/>
    </location>
</feature>
<dbReference type="Pfam" id="PF00400">
    <property type="entry name" value="WD40"/>
    <property type="match status" value="2"/>
</dbReference>
<dbReference type="Pfam" id="PF17120">
    <property type="entry name" value="zf-RING_16"/>
    <property type="match status" value="1"/>
</dbReference>
<feature type="compositionally biased region" description="Basic and acidic residues" evidence="6">
    <location>
        <begin position="459"/>
        <end position="469"/>
    </location>
</feature>
<evidence type="ECO:0000256" key="2">
    <source>
        <dbReference type="ARBA" id="ARBA00022574"/>
    </source>
</evidence>
<dbReference type="PANTHER" id="PTHR46200:SF1">
    <property type="entry name" value="GATOR COMPLEX PROTEIN WDR24"/>
    <property type="match status" value="1"/>
</dbReference>
<evidence type="ECO:0000256" key="6">
    <source>
        <dbReference type="SAM" id="MobiDB-lite"/>
    </source>
</evidence>
<evidence type="ECO:0000313" key="8">
    <source>
        <dbReference type="EMBL" id="KAJ8314741.1"/>
    </source>
</evidence>
<sequence>MASCHSDRMSVMQNVTKAMDRVSSQGPSRTMGHSCEGPINSMDLNKDASHAVVAGRNGIYSLLNVRTMTRESKHQSGEKLKLKLLLRQTWPGNHSDDHKRTVNRVRFHEHEPYLLLSGSQDGSMKLFDMRSKTLNTTFSTGTTSIRDVQFCPARDSYFTFASADEGGNIQIWDLRRPDRFEKQFTAHSGPVFCIDWHPEERHWFATAGRDKIIKVWDLSKVKSETLYQIHNIAPVARIRWRPQRKYQIASCSLIIDCSVNIWDLRRPYVPFAAFIEHRDVTTGIVWRKEDPHIFYSVSKDSFLYQHVFKDAIRPADKLIPSGLSMNLLGDVSYASENKLETAHAKNTSHYTLNVFRKKPDRTNRFTTDCSSNMFVLNNISEALSMTWFVDCARRYLLHGHPFVDICEHNARVAEDYERYEVSQSWRILKDLFHEASTSIYTSSIKHHPRTTSIMSTVSEKQEGEKKGNQNDKLTNNQENENPAGDITSGHSDEESDRDISEKNLSNIARGQIIDPVEEWEIFFGDGDKFSYEMNAIENNQTEAFQPRHDIKDHHSDNPLEAMQNGQDSPTYSANDSESNPPKMLHRFQLWSKANEIIKLSHLPQISMMNQQSTVIHINCNSCSRPLQRVGWLCDRCKLVTNRCSICHLPVKGRFVWCQGCSHGGHLDHIREWLAVHKRCPAGCGHICEYT</sequence>
<dbReference type="InterPro" id="IPR037590">
    <property type="entry name" value="WDR24"/>
</dbReference>
<evidence type="ECO:0000256" key="5">
    <source>
        <dbReference type="PROSITE-ProRule" id="PRU00221"/>
    </source>
</evidence>
<feature type="repeat" description="WD" evidence="5">
    <location>
        <begin position="95"/>
        <end position="137"/>
    </location>
</feature>
<dbReference type="PANTHER" id="PTHR46200">
    <property type="entry name" value="GATOR COMPLEX PROTEIN WDR24"/>
    <property type="match status" value="1"/>
</dbReference>
<feature type="compositionally biased region" description="Polar residues" evidence="6">
    <location>
        <begin position="563"/>
        <end position="579"/>
    </location>
</feature>
<organism evidence="8 9">
    <name type="scientific">Tegillarca granosa</name>
    <name type="common">Malaysian cockle</name>
    <name type="synonym">Anadara granosa</name>
    <dbReference type="NCBI Taxonomy" id="220873"/>
    <lineage>
        <taxon>Eukaryota</taxon>
        <taxon>Metazoa</taxon>
        <taxon>Spiralia</taxon>
        <taxon>Lophotrochozoa</taxon>
        <taxon>Mollusca</taxon>
        <taxon>Bivalvia</taxon>
        <taxon>Autobranchia</taxon>
        <taxon>Pteriomorphia</taxon>
        <taxon>Arcoida</taxon>
        <taxon>Arcoidea</taxon>
        <taxon>Arcidae</taxon>
        <taxon>Tegillarca</taxon>
    </lineage>
</organism>
<dbReference type="InterPro" id="IPR049566">
    <property type="entry name" value="WDR59_RTC1-like_RING_Znf"/>
</dbReference>
<feature type="region of interest" description="Disordered" evidence="6">
    <location>
        <begin position="541"/>
        <end position="580"/>
    </location>
</feature>
<keyword evidence="2 5" id="KW-0853">WD repeat</keyword>
<evidence type="ECO:0000259" key="7">
    <source>
        <dbReference type="Pfam" id="PF17120"/>
    </source>
</evidence>
<dbReference type="CDD" id="cd16693">
    <property type="entry name" value="mRING-H2-C3H3C2_WDR24"/>
    <property type="match status" value="1"/>
</dbReference>
<feature type="compositionally biased region" description="Polar residues" evidence="6">
    <location>
        <begin position="470"/>
        <end position="480"/>
    </location>
</feature>
<feature type="compositionally biased region" description="Basic and acidic residues" evidence="6">
    <location>
        <begin position="545"/>
        <end position="557"/>
    </location>
</feature>
<dbReference type="SMART" id="SM00320">
    <property type="entry name" value="WD40"/>
    <property type="match status" value="6"/>
</dbReference>
<dbReference type="EMBL" id="JARBDR010000337">
    <property type="protein sequence ID" value="KAJ8314741.1"/>
    <property type="molecule type" value="Genomic_DNA"/>
</dbReference>
<gene>
    <name evidence="8" type="ORF">KUTeg_006891</name>
</gene>
<name>A0ABQ9FEU8_TEGGR</name>
<accession>A0ABQ9FEU8</accession>
<dbReference type="Proteomes" id="UP001217089">
    <property type="component" value="Unassembled WGS sequence"/>
</dbReference>
<keyword evidence="3" id="KW-0677">Repeat</keyword>
<dbReference type="Gene3D" id="2.130.10.10">
    <property type="entry name" value="YVTN repeat-like/Quinoprotein amine dehydrogenase"/>
    <property type="match status" value="2"/>
</dbReference>
<feature type="region of interest" description="Disordered" evidence="6">
    <location>
        <begin position="455"/>
        <end position="503"/>
    </location>
</feature>
<comment type="caution">
    <text evidence="8">The sequence shown here is derived from an EMBL/GenBank/DDBJ whole genome shotgun (WGS) entry which is preliminary data.</text>
</comment>
<dbReference type="InterPro" id="IPR036322">
    <property type="entry name" value="WD40_repeat_dom_sf"/>
</dbReference>
<evidence type="ECO:0000256" key="1">
    <source>
        <dbReference type="ARBA" id="ARBA00008134"/>
    </source>
</evidence>
<evidence type="ECO:0000313" key="9">
    <source>
        <dbReference type="Proteomes" id="UP001217089"/>
    </source>
</evidence>
<protein>
    <recommendedName>
        <fullName evidence="4">GATOR2 complex protein WDR24</fullName>
    </recommendedName>
</protein>
<dbReference type="PROSITE" id="PS50082">
    <property type="entry name" value="WD_REPEATS_2"/>
    <property type="match status" value="2"/>
</dbReference>
<evidence type="ECO:0000256" key="3">
    <source>
        <dbReference type="ARBA" id="ARBA00022737"/>
    </source>
</evidence>
<comment type="similarity">
    <text evidence="1">Belongs to the WD repeat WDR24 family.</text>
</comment>
<dbReference type="InterPro" id="IPR015943">
    <property type="entry name" value="WD40/YVTN_repeat-like_dom_sf"/>
</dbReference>
<evidence type="ECO:0000256" key="4">
    <source>
        <dbReference type="ARBA" id="ARBA00040269"/>
    </source>
</evidence>
<reference evidence="8 9" key="1">
    <citation type="submission" date="2022-12" db="EMBL/GenBank/DDBJ databases">
        <title>Chromosome-level genome of Tegillarca granosa.</title>
        <authorList>
            <person name="Kim J."/>
        </authorList>
    </citation>
    <scope>NUCLEOTIDE SEQUENCE [LARGE SCALE GENOMIC DNA]</scope>
    <source>
        <strain evidence="8">Teg-2019</strain>
        <tissue evidence="8">Adductor muscle</tissue>
    </source>
</reference>
<dbReference type="InterPro" id="IPR001680">
    <property type="entry name" value="WD40_rpt"/>
</dbReference>